<sequence>MLNNKLDITSTAIEKGIDLVKDFVEKLVGSTLEETGLLLGDKIRIFRLKNQIKMLSKAQSICKSNNISIKQISVKTLFPLLEYASLEDDENLQEKWANLLANYVDTKKNLSSTIFPYILSQLSSEELEVIEKLNSTKGTVLWGLKIDGIVKSNLIRLGIAEIVIKDNTRLQTKFEMKIISAFPKNHNIKITPLGIEFYNSCTRT</sequence>
<dbReference type="EMBL" id="CP134890">
    <property type="protein sequence ID" value="WNM22684.1"/>
    <property type="molecule type" value="Genomic_DNA"/>
</dbReference>
<gene>
    <name evidence="2" type="ORF">RN605_04805</name>
    <name evidence="1" type="ORF">RN608_11505</name>
</gene>
<accession>A0AA96EUA4</accession>
<dbReference type="EMBL" id="CP134878">
    <property type="protein sequence ID" value="WNM18633.1"/>
    <property type="molecule type" value="Genomic_DNA"/>
</dbReference>
<dbReference type="Pfam" id="PF14337">
    <property type="entry name" value="Abi_alpha"/>
    <property type="match status" value="1"/>
</dbReference>
<keyword evidence="3" id="KW-1185">Reference proteome</keyword>
<evidence type="ECO:0000313" key="3">
    <source>
        <dbReference type="Proteomes" id="UP001304515"/>
    </source>
</evidence>
<evidence type="ECO:0000313" key="2">
    <source>
        <dbReference type="EMBL" id="WNM22684.1"/>
    </source>
</evidence>
<organism evidence="2 3">
    <name type="scientific">Flavobacterium capsici</name>
    <dbReference type="NCBI Taxonomy" id="3075618"/>
    <lineage>
        <taxon>Bacteria</taxon>
        <taxon>Pseudomonadati</taxon>
        <taxon>Bacteroidota</taxon>
        <taxon>Flavobacteriia</taxon>
        <taxon>Flavobacteriales</taxon>
        <taxon>Flavobacteriaceae</taxon>
        <taxon>Flavobacterium</taxon>
    </lineage>
</organism>
<reference evidence="2 3" key="1">
    <citation type="submission" date="2023-09" db="EMBL/GenBank/DDBJ databases">
        <title>Flavobacterium sp. a novel bacteria isolate from Pepper rhizosphere.</title>
        <authorList>
            <person name="Peng Y."/>
            <person name="Lee J."/>
        </authorList>
    </citation>
    <scope>NUCLEOTIDE SEQUENCE [LARGE SCALE GENOMIC DNA]</scope>
    <source>
        <strain evidence="1">PMR2A8</strain>
        <strain evidence="2 3">PMTSA4</strain>
    </source>
</reference>
<dbReference type="AlphaFoldDB" id="A0AA96F320"/>
<dbReference type="KEGG" id="fcj:RN605_04805"/>
<accession>A0AA96F320</accession>
<name>A0AA96F320_9FLAO</name>
<proteinExistence type="predicted"/>
<dbReference type="InterPro" id="IPR025506">
    <property type="entry name" value="Abi_alpha"/>
</dbReference>
<evidence type="ECO:0000313" key="1">
    <source>
        <dbReference type="EMBL" id="WNM18633.1"/>
    </source>
</evidence>
<protein>
    <submittedName>
        <fullName evidence="2">Abi-alpha family protein</fullName>
    </submittedName>
</protein>
<dbReference type="Proteomes" id="UP001304515">
    <property type="component" value="Chromosome"/>
</dbReference>
<dbReference type="RefSeq" id="WP_313322694.1">
    <property type="nucleotide sequence ID" value="NZ_CP134878.1"/>
</dbReference>